<feature type="domain" description="L-asparaginase N-terminal" evidence="1">
    <location>
        <begin position="62"/>
        <end position="175"/>
    </location>
</feature>
<protein>
    <submittedName>
        <fullName evidence="2">L-asparaginase, variant</fullName>
    </submittedName>
</protein>
<organism evidence="2 3">
    <name type="scientific">Lasiosphaeria hispida</name>
    <dbReference type="NCBI Taxonomy" id="260671"/>
    <lineage>
        <taxon>Eukaryota</taxon>
        <taxon>Fungi</taxon>
        <taxon>Dikarya</taxon>
        <taxon>Ascomycota</taxon>
        <taxon>Pezizomycotina</taxon>
        <taxon>Sordariomycetes</taxon>
        <taxon>Sordariomycetidae</taxon>
        <taxon>Sordariales</taxon>
        <taxon>Lasiosphaeriaceae</taxon>
        <taxon>Lasiosphaeria</taxon>
    </lineage>
</organism>
<evidence type="ECO:0000259" key="1">
    <source>
        <dbReference type="Pfam" id="PF00710"/>
    </source>
</evidence>
<dbReference type="InterPro" id="IPR006034">
    <property type="entry name" value="Asparaginase/glutaminase-like"/>
</dbReference>
<dbReference type="Proteomes" id="UP001275084">
    <property type="component" value="Unassembled WGS sequence"/>
</dbReference>
<sequence>MLPSYLSTALAVGLGAIHIAAQASTELTWISEDASLPKVVAGLNSSLCLNITQYANRLFCAEDSDIAGGVMLHSTNTLEKTAFGVDLTFDCSKPFVATGFMGPDTYTSPDGRSNFFRAVAAAISPSPHDRGGLIAFNDITSIYYTTKTNANTPDTFKALEQGNLGVFLGGQPFYYFTPSIQTGKPHFDVSNGIVHMGSSTASLSPSAKEAATELYKQGVPVITVAPIYGSYVGAPQIRIMLQLALDAGYTLDKIRDLDLFETPLRGAIYAPTPNNERYHAESS</sequence>
<dbReference type="PROSITE" id="PS51732">
    <property type="entry name" value="ASN_GLN_ASE_3"/>
    <property type="match status" value="1"/>
</dbReference>
<dbReference type="GO" id="GO:0004067">
    <property type="term" value="F:asparaginase activity"/>
    <property type="evidence" value="ECO:0007669"/>
    <property type="project" value="UniProtKB-UniRule"/>
</dbReference>
<dbReference type="AlphaFoldDB" id="A0AAJ0ME19"/>
<accession>A0AAJ0ME19</accession>
<dbReference type="SUPFAM" id="SSF53774">
    <property type="entry name" value="Glutaminase/Asparaginase"/>
    <property type="match status" value="1"/>
</dbReference>
<name>A0AAJ0ME19_9PEZI</name>
<dbReference type="Gene3D" id="3.40.50.1170">
    <property type="entry name" value="L-asparaginase, N-terminal domain"/>
    <property type="match status" value="1"/>
</dbReference>
<comment type="caution">
    <text evidence="2">The sequence shown here is derived from an EMBL/GenBank/DDBJ whole genome shotgun (WGS) entry which is preliminary data.</text>
</comment>
<dbReference type="EMBL" id="JAUIQD010000004">
    <property type="protein sequence ID" value="KAK3352704.1"/>
    <property type="molecule type" value="Genomic_DNA"/>
</dbReference>
<dbReference type="Pfam" id="PF00710">
    <property type="entry name" value="Asparaginase"/>
    <property type="match status" value="1"/>
</dbReference>
<dbReference type="InterPro" id="IPR027474">
    <property type="entry name" value="L-asparaginase_N"/>
</dbReference>
<keyword evidence="3" id="KW-1185">Reference proteome</keyword>
<dbReference type="InterPro" id="IPR036152">
    <property type="entry name" value="Asp/glu_Ase-like_sf"/>
</dbReference>
<dbReference type="PIRSF" id="PIRSF001220">
    <property type="entry name" value="L-ASNase_gatD"/>
    <property type="match status" value="1"/>
</dbReference>
<evidence type="ECO:0000313" key="2">
    <source>
        <dbReference type="EMBL" id="KAK3352704.1"/>
    </source>
</evidence>
<dbReference type="InterPro" id="IPR037152">
    <property type="entry name" value="L-asparaginase_N_sf"/>
</dbReference>
<dbReference type="PIRSF" id="PIRSF500176">
    <property type="entry name" value="L_ASNase"/>
    <property type="match status" value="1"/>
</dbReference>
<evidence type="ECO:0000313" key="3">
    <source>
        <dbReference type="Proteomes" id="UP001275084"/>
    </source>
</evidence>
<dbReference type="SMART" id="SM00870">
    <property type="entry name" value="Asparaginase"/>
    <property type="match status" value="1"/>
</dbReference>
<gene>
    <name evidence="2" type="ORF">B0T25DRAFT_606710</name>
</gene>
<reference evidence="2" key="1">
    <citation type="journal article" date="2023" name="Mol. Phylogenet. Evol.">
        <title>Genome-scale phylogeny and comparative genomics of the fungal order Sordariales.</title>
        <authorList>
            <person name="Hensen N."/>
            <person name="Bonometti L."/>
            <person name="Westerberg I."/>
            <person name="Brannstrom I.O."/>
            <person name="Guillou S."/>
            <person name="Cros-Aarteil S."/>
            <person name="Calhoun S."/>
            <person name="Haridas S."/>
            <person name="Kuo A."/>
            <person name="Mondo S."/>
            <person name="Pangilinan J."/>
            <person name="Riley R."/>
            <person name="LaButti K."/>
            <person name="Andreopoulos B."/>
            <person name="Lipzen A."/>
            <person name="Chen C."/>
            <person name="Yan M."/>
            <person name="Daum C."/>
            <person name="Ng V."/>
            <person name="Clum A."/>
            <person name="Steindorff A."/>
            <person name="Ohm R.A."/>
            <person name="Martin F."/>
            <person name="Silar P."/>
            <person name="Natvig D.O."/>
            <person name="Lalanne C."/>
            <person name="Gautier V."/>
            <person name="Ament-Velasquez S.L."/>
            <person name="Kruys A."/>
            <person name="Hutchinson M.I."/>
            <person name="Powell A.J."/>
            <person name="Barry K."/>
            <person name="Miller A.N."/>
            <person name="Grigoriev I.V."/>
            <person name="Debuchy R."/>
            <person name="Gladieux P."/>
            <person name="Hiltunen Thoren M."/>
            <person name="Johannesson H."/>
        </authorList>
    </citation>
    <scope>NUCLEOTIDE SEQUENCE</scope>
    <source>
        <strain evidence="2">CBS 955.72</strain>
    </source>
</reference>
<proteinExistence type="predicted"/>
<reference evidence="2" key="2">
    <citation type="submission" date="2023-06" db="EMBL/GenBank/DDBJ databases">
        <authorList>
            <consortium name="Lawrence Berkeley National Laboratory"/>
            <person name="Haridas S."/>
            <person name="Hensen N."/>
            <person name="Bonometti L."/>
            <person name="Westerberg I."/>
            <person name="Brannstrom I.O."/>
            <person name="Guillou S."/>
            <person name="Cros-Aarteil S."/>
            <person name="Calhoun S."/>
            <person name="Kuo A."/>
            <person name="Mondo S."/>
            <person name="Pangilinan J."/>
            <person name="Riley R."/>
            <person name="Labutti K."/>
            <person name="Andreopoulos B."/>
            <person name="Lipzen A."/>
            <person name="Chen C."/>
            <person name="Yanf M."/>
            <person name="Daum C."/>
            <person name="Ng V."/>
            <person name="Clum A."/>
            <person name="Steindorff A."/>
            <person name="Ohm R."/>
            <person name="Martin F."/>
            <person name="Silar P."/>
            <person name="Natvig D."/>
            <person name="Lalanne C."/>
            <person name="Gautier V."/>
            <person name="Ament-Velasquez S.L."/>
            <person name="Kruys A."/>
            <person name="Hutchinson M.I."/>
            <person name="Powell A.J."/>
            <person name="Barry K."/>
            <person name="Miller A.N."/>
            <person name="Grigoriev I.V."/>
            <person name="Debuchy R."/>
            <person name="Gladieux P."/>
            <person name="Thoren M.H."/>
            <person name="Johannesson H."/>
        </authorList>
    </citation>
    <scope>NUCLEOTIDE SEQUENCE</scope>
    <source>
        <strain evidence="2">CBS 955.72</strain>
    </source>
</reference>